<comment type="caution">
    <text evidence="1">The sequence shown here is derived from an EMBL/GenBank/DDBJ whole genome shotgun (WGS) entry which is preliminary data.</text>
</comment>
<evidence type="ECO:0000313" key="1">
    <source>
        <dbReference type="EMBL" id="TWV99333.1"/>
    </source>
</evidence>
<organism evidence="1 2">
    <name type="scientific">Chitinophaga pinensis</name>
    <dbReference type="NCBI Taxonomy" id="79329"/>
    <lineage>
        <taxon>Bacteria</taxon>
        <taxon>Pseudomonadati</taxon>
        <taxon>Bacteroidota</taxon>
        <taxon>Chitinophagia</taxon>
        <taxon>Chitinophagales</taxon>
        <taxon>Chitinophagaceae</taxon>
        <taxon>Chitinophaga</taxon>
    </lineage>
</organism>
<dbReference type="Pfam" id="PF10071">
    <property type="entry name" value="DUF2310"/>
    <property type="match status" value="1"/>
</dbReference>
<reference evidence="1 2" key="1">
    <citation type="submission" date="2019-08" db="EMBL/GenBank/DDBJ databases">
        <title>Whole genome sequencing of chitin degrading bacteria Chitinophaga pinensis YS16.</title>
        <authorList>
            <person name="Singh R.P."/>
            <person name="Manchanda G."/>
            <person name="Maurya I.K."/>
            <person name="Joshi N.K."/>
            <person name="Srivastava A.K."/>
        </authorList>
    </citation>
    <scope>NUCLEOTIDE SEQUENCE [LARGE SCALE GENOMIC DNA]</scope>
    <source>
        <strain evidence="1 2">YS-16</strain>
    </source>
</reference>
<dbReference type="RefSeq" id="WP_146306131.1">
    <property type="nucleotide sequence ID" value="NZ_VOHS01000016.1"/>
</dbReference>
<evidence type="ECO:0000313" key="2">
    <source>
        <dbReference type="Proteomes" id="UP000318815"/>
    </source>
</evidence>
<dbReference type="EMBL" id="VOHS01000016">
    <property type="protein sequence ID" value="TWV99333.1"/>
    <property type="molecule type" value="Genomic_DNA"/>
</dbReference>
<gene>
    <name evidence="1" type="ORF">FEF09_16415</name>
</gene>
<dbReference type="InterPro" id="IPR016908">
    <property type="entry name" value="UCP029037"/>
</dbReference>
<accession>A0A5C6LRQ5</accession>
<protein>
    <submittedName>
        <fullName evidence="1">Uncharacterized protein</fullName>
    </submittedName>
</protein>
<sequence>MFIYQILFERAVWPQAEKEALLRDADFFIRSLRSNGQLVSRNDVFLFLDNAVSLHVQCLKKDSLEERYNSDYVNQWITVLMERYGVTVSYHYLGEHLVSVPTAEVDASSSFILYWGGSSPVRSGDTFDQIPLYHLPYTSVWQRNYEDINSWSTNYAEIDGLWFRGSLGERQFHNFLSDINSPLTTQGRGICNRLEQLTGKPSYYYLFNADNSKESAHHCPSCGGEWRLESKLLAKFDLKCDHCRLVSNQLGIKHQE</sequence>
<keyword evidence="2" id="KW-1185">Reference proteome</keyword>
<name>A0A5C6LRQ5_9BACT</name>
<proteinExistence type="predicted"/>
<dbReference type="AlphaFoldDB" id="A0A5C6LRQ5"/>
<dbReference type="Proteomes" id="UP000318815">
    <property type="component" value="Unassembled WGS sequence"/>
</dbReference>
<dbReference type="OrthoDB" id="5589102at2"/>